<gene>
    <name evidence="2" type="ORF">CCAP1982_LOCUS6866</name>
</gene>
<dbReference type="Proteomes" id="UP000606786">
    <property type="component" value="Unassembled WGS sequence"/>
</dbReference>
<dbReference type="OrthoDB" id="292213at2759"/>
<accession>A0A811UKA3</accession>
<sequence>MLPPDENCPLDAVVIVKGSSIVSRNSANRSKCEKVGGKGHQRCRCQHGDMVRQRHNATQTPDSILNCSQLHNCHSHSAALNCCGNTKSNDCCGLINGDLRSGEISSHCHITHHCHHYSPGGGGASIDRRKRKLCSCRSHGSRKSNKSQHNHRRKHQPHHHHYHNLQPEFQQNRNKNNNVRQLPGYNSKSSFDSSDDPPQSGLEQPHERLQAIAIEIDAATLTEDNTSTATSNFAYKMAMGNITPIILPPIHDNVEVGKKPSRKLRKRCDSMNSNSTVETDELSHGNSEDRPANNSLITGQHKNAHHTFWGSRDINDYNYIRTESKIDGHFEDIIPHACCDDSLCCVTSREMSKRNSAHNECVRIRRKQFRASGEVDGCSTCSHCTNCSCQNADATSCSSFDELDADADNDEEHHMAPHELLVAADCHRCNLRRRSTTSTGEEVEEEDADTDDKLTATNIKQYASPHRFLQDNNTDSSTHTSRRSSASFCSCHSSTCCCCECKCVVDVAEDDCDTVTTGQMLTARDTSCTALTSAAELDAEHSSTLTPLTNASSVVSTPGAEDADVTLRSLNNTLAEDVCSSLSQSAEYFSLSSNNPQSHVSPADTPKRMPGKIQSKTTTTGENIPKSNLVEPTETSETGRKMCKHYGKHHPIDVNSLLQQTIRKTAVLHEPATILQTEKQVSELQHQSAARHGSNDSSSTTLTPSITTTIIKYPPINIASNNSTSSDTPQQISLQSLNAVTTVTAICGSNGASVVTTASSAPSSGRVKRTSKFSPAAADAYSCDPMLFAQERRSTEIIL</sequence>
<protein>
    <submittedName>
        <fullName evidence="2">(Mediterranean fruit fly) hypothetical protein</fullName>
    </submittedName>
</protein>
<evidence type="ECO:0000313" key="3">
    <source>
        <dbReference type="Proteomes" id="UP000606786"/>
    </source>
</evidence>
<dbReference type="EMBL" id="CAJHJT010000012">
    <property type="protein sequence ID" value="CAD6998257.1"/>
    <property type="molecule type" value="Genomic_DNA"/>
</dbReference>
<evidence type="ECO:0000313" key="2">
    <source>
        <dbReference type="EMBL" id="CAD6998257.1"/>
    </source>
</evidence>
<reference evidence="2" key="1">
    <citation type="submission" date="2020-11" db="EMBL/GenBank/DDBJ databases">
        <authorList>
            <person name="Whitehead M."/>
        </authorList>
    </citation>
    <scope>NUCLEOTIDE SEQUENCE</scope>
    <source>
        <strain evidence="2">EGII</strain>
    </source>
</reference>
<comment type="caution">
    <text evidence="2">The sequence shown here is derived from an EMBL/GenBank/DDBJ whole genome shotgun (WGS) entry which is preliminary data.</text>
</comment>
<dbReference type="AlphaFoldDB" id="A0A811UKA3"/>
<evidence type="ECO:0000256" key="1">
    <source>
        <dbReference type="SAM" id="MobiDB-lite"/>
    </source>
</evidence>
<feature type="compositionally biased region" description="Basic and acidic residues" evidence="1">
    <location>
        <begin position="281"/>
        <end position="291"/>
    </location>
</feature>
<feature type="compositionally biased region" description="Polar residues" evidence="1">
    <location>
        <begin position="614"/>
        <end position="626"/>
    </location>
</feature>
<organism evidence="2 3">
    <name type="scientific">Ceratitis capitata</name>
    <name type="common">Mediterranean fruit fly</name>
    <name type="synonym">Tephritis capitata</name>
    <dbReference type="NCBI Taxonomy" id="7213"/>
    <lineage>
        <taxon>Eukaryota</taxon>
        <taxon>Metazoa</taxon>
        <taxon>Ecdysozoa</taxon>
        <taxon>Arthropoda</taxon>
        <taxon>Hexapoda</taxon>
        <taxon>Insecta</taxon>
        <taxon>Pterygota</taxon>
        <taxon>Neoptera</taxon>
        <taxon>Endopterygota</taxon>
        <taxon>Diptera</taxon>
        <taxon>Brachycera</taxon>
        <taxon>Muscomorpha</taxon>
        <taxon>Tephritoidea</taxon>
        <taxon>Tephritidae</taxon>
        <taxon>Ceratitis</taxon>
        <taxon>Ceratitis</taxon>
    </lineage>
</organism>
<feature type="region of interest" description="Disordered" evidence="1">
    <location>
        <begin position="680"/>
        <end position="702"/>
    </location>
</feature>
<keyword evidence="3" id="KW-1185">Reference proteome</keyword>
<feature type="compositionally biased region" description="Low complexity" evidence="1">
    <location>
        <begin position="175"/>
        <end position="192"/>
    </location>
</feature>
<feature type="region of interest" description="Disordered" evidence="1">
    <location>
        <begin position="260"/>
        <end position="292"/>
    </location>
</feature>
<feature type="region of interest" description="Disordered" evidence="1">
    <location>
        <begin position="136"/>
        <end position="160"/>
    </location>
</feature>
<name>A0A811UKA3_CERCA</name>
<feature type="region of interest" description="Disordered" evidence="1">
    <location>
        <begin position="592"/>
        <end position="637"/>
    </location>
</feature>
<proteinExistence type="predicted"/>
<feature type="region of interest" description="Disordered" evidence="1">
    <location>
        <begin position="175"/>
        <end position="204"/>
    </location>
</feature>